<comment type="caution">
    <text evidence="1">The sequence shown here is derived from an EMBL/GenBank/DDBJ whole genome shotgun (WGS) entry which is preliminary data.</text>
</comment>
<reference evidence="1" key="1">
    <citation type="submission" date="2022-06" db="EMBL/GenBank/DDBJ databases">
        <title>Uncovering the hologenomic basis of an extraordinary plant invasion.</title>
        <authorList>
            <person name="Bieker V.C."/>
            <person name="Martin M.D."/>
            <person name="Gilbert T."/>
            <person name="Hodgins K."/>
            <person name="Battlay P."/>
            <person name="Petersen B."/>
            <person name="Wilson J."/>
        </authorList>
    </citation>
    <scope>NUCLEOTIDE SEQUENCE</scope>
    <source>
        <strain evidence="1">AA19_3_7</strain>
        <tissue evidence="1">Leaf</tissue>
    </source>
</reference>
<dbReference type="Proteomes" id="UP001206925">
    <property type="component" value="Unassembled WGS sequence"/>
</dbReference>
<sequence>MSLLQKTSFKRNSGSAAVIPGSSYWFQIRRVCEKFVKTNTGDSTELSSSGISSLPDNSSILGKPTGYGI</sequence>
<evidence type="ECO:0000313" key="1">
    <source>
        <dbReference type="EMBL" id="KAI7755654.1"/>
    </source>
</evidence>
<name>A0AAD5D9F3_AMBAR</name>
<gene>
    <name evidence="1" type="ORF">M8C21_009852</name>
</gene>
<protein>
    <submittedName>
        <fullName evidence="1">Uncharacterized protein</fullName>
    </submittedName>
</protein>
<accession>A0AAD5D9F3</accession>
<keyword evidence="2" id="KW-1185">Reference proteome</keyword>
<dbReference type="AlphaFoldDB" id="A0AAD5D9F3"/>
<evidence type="ECO:0000313" key="2">
    <source>
        <dbReference type="Proteomes" id="UP001206925"/>
    </source>
</evidence>
<dbReference type="EMBL" id="JAMZMK010000927">
    <property type="protein sequence ID" value="KAI7755654.1"/>
    <property type="molecule type" value="Genomic_DNA"/>
</dbReference>
<organism evidence="1 2">
    <name type="scientific">Ambrosia artemisiifolia</name>
    <name type="common">Common ragweed</name>
    <dbReference type="NCBI Taxonomy" id="4212"/>
    <lineage>
        <taxon>Eukaryota</taxon>
        <taxon>Viridiplantae</taxon>
        <taxon>Streptophyta</taxon>
        <taxon>Embryophyta</taxon>
        <taxon>Tracheophyta</taxon>
        <taxon>Spermatophyta</taxon>
        <taxon>Magnoliopsida</taxon>
        <taxon>eudicotyledons</taxon>
        <taxon>Gunneridae</taxon>
        <taxon>Pentapetalae</taxon>
        <taxon>asterids</taxon>
        <taxon>campanulids</taxon>
        <taxon>Asterales</taxon>
        <taxon>Asteraceae</taxon>
        <taxon>Asteroideae</taxon>
        <taxon>Heliantheae alliance</taxon>
        <taxon>Heliantheae</taxon>
        <taxon>Ambrosia</taxon>
    </lineage>
</organism>
<proteinExistence type="predicted"/>